<evidence type="ECO:0000256" key="3">
    <source>
        <dbReference type="ARBA" id="ARBA00023163"/>
    </source>
</evidence>
<keyword evidence="3" id="KW-0804">Transcription</keyword>
<dbReference type="SMART" id="SM00342">
    <property type="entry name" value="HTH_ARAC"/>
    <property type="match status" value="1"/>
</dbReference>
<keyword evidence="1" id="KW-0805">Transcription regulation</keyword>
<evidence type="ECO:0000259" key="4">
    <source>
        <dbReference type="PROSITE" id="PS01124"/>
    </source>
</evidence>
<dbReference type="InterPro" id="IPR018060">
    <property type="entry name" value="HTH_AraC"/>
</dbReference>
<dbReference type="Pfam" id="PF14525">
    <property type="entry name" value="AraC_binding_2"/>
    <property type="match status" value="1"/>
</dbReference>
<dbReference type="Proteomes" id="UP001612928">
    <property type="component" value="Unassembled WGS sequence"/>
</dbReference>
<evidence type="ECO:0000256" key="2">
    <source>
        <dbReference type="ARBA" id="ARBA00023125"/>
    </source>
</evidence>
<evidence type="ECO:0000313" key="6">
    <source>
        <dbReference type="Proteomes" id="UP001612928"/>
    </source>
</evidence>
<dbReference type="InterPro" id="IPR035418">
    <property type="entry name" value="AraC-bd_2"/>
</dbReference>
<reference evidence="5 6" key="1">
    <citation type="submission" date="2024-10" db="EMBL/GenBank/DDBJ databases">
        <title>The Natural Products Discovery Center: Release of the First 8490 Sequenced Strains for Exploring Actinobacteria Biosynthetic Diversity.</title>
        <authorList>
            <person name="Kalkreuter E."/>
            <person name="Kautsar S.A."/>
            <person name="Yang D."/>
            <person name="Bader C.D."/>
            <person name="Teijaro C.N."/>
            <person name="Fluegel L."/>
            <person name="Davis C.M."/>
            <person name="Simpson J.R."/>
            <person name="Lauterbach L."/>
            <person name="Steele A.D."/>
            <person name="Gui C."/>
            <person name="Meng S."/>
            <person name="Li G."/>
            <person name="Viehrig K."/>
            <person name="Ye F."/>
            <person name="Su P."/>
            <person name="Kiefer A.F."/>
            <person name="Nichols A."/>
            <person name="Cepeda A.J."/>
            <person name="Yan W."/>
            <person name="Fan B."/>
            <person name="Jiang Y."/>
            <person name="Adhikari A."/>
            <person name="Zheng C.-J."/>
            <person name="Schuster L."/>
            <person name="Cowan T.M."/>
            <person name="Smanski M.J."/>
            <person name="Chevrette M.G."/>
            <person name="De Carvalho L.P.S."/>
            <person name="Shen B."/>
        </authorList>
    </citation>
    <scope>NUCLEOTIDE SEQUENCE [LARGE SCALE GENOMIC DNA]</scope>
    <source>
        <strain evidence="5 6">NPDC049503</strain>
    </source>
</reference>
<sequence>MIRWQAVGVGDRMEVLLGNRPVFASSDLDEVRDEVARVFCPHRLDLTGAASLLSARFNSVQLGSVRISYLDYGADVHIEPGDLDTFFLVMIPLAGRSLIRCGDQEVVSTPTTAALPSPTRHLDMRWAAGNPQLLVKFERAAVERSLEQMLGEPLDRPVVFDLGVDLTAGWARAWRGMTDLIVREAEYDDGLVAQPLAVAHLENGLLTSLLTMQPSNYRERLAAPRTPVLPKVVRRALEFIDQHAHLPITTEDVARAVAVSGRSLQEGFRAHVGRTPMAQLREVRLARAHEELAAGDPARCTVTSVAARWGFLHQGRFAALYRRRYDRHPSETLRRG</sequence>
<dbReference type="PANTHER" id="PTHR46796:SF12">
    <property type="entry name" value="HTH-TYPE DNA-BINDING TRANSCRIPTIONAL ACTIVATOR EUTR"/>
    <property type="match status" value="1"/>
</dbReference>
<dbReference type="InterPro" id="IPR050204">
    <property type="entry name" value="AraC_XylS_family_regulators"/>
</dbReference>
<dbReference type="InterPro" id="IPR009057">
    <property type="entry name" value="Homeodomain-like_sf"/>
</dbReference>
<dbReference type="Pfam" id="PF12833">
    <property type="entry name" value="HTH_18"/>
    <property type="match status" value="1"/>
</dbReference>
<dbReference type="SUPFAM" id="SSF46689">
    <property type="entry name" value="Homeodomain-like"/>
    <property type="match status" value="1"/>
</dbReference>
<dbReference type="Gene3D" id="1.10.10.60">
    <property type="entry name" value="Homeodomain-like"/>
    <property type="match status" value="1"/>
</dbReference>
<proteinExistence type="predicted"/>
<keyword evidence="2" id="KW-0238">DNA-binding</keyword>
<organism evidence="5 6">
    <name type="scientific">Nonomuraea indica</name>
    <dbReference type="NCBI Taxonomy" id="1581193"/>
    <lineage>
        <taxon>Bacteria</taxon>
        <taxon>Bacillati</taxon>
        <taxon>Actinomycetota</taxon>
        <taxon>Actinomycetes</taxon>
        <taxon>Streptosporangiales</taxon>
        <taxon>Streptosporangiaceae</taxon>
        <taxon>Nonomuraea</taxon>
    </lineage>
</organism>
<accession>A0ABW7ZXT0</accession>
<protein>
    <submittedName>
        <fullName evidence="5">AraC family transcriptional regulator</fullName>
    </submittedName>
</protein>
<dbReference type="EMBL" id="JBITMB010000001">
    <property type="protein sequence ID" value="MFI7439365.1"/>
    <property type="molecule type" value="Genomic_DNA"/>
</dbReference>
<name>A0ABW7ZXT0_9ACTN</name>
<dbReference type="PROSITE" id="PS01124">
    <property type="entry name" value="HTH_ARAC_FAMILY_2"/>
    <property type="match status" value="1"/>
</dbReference>
<dbReference type="PANTHER" id="PTHR46796">
    <property type="entry name" value="HTH-TYPE TRANSCRIPTIONAL ACTIVATOR RHAS-RELATED"/>
    <property type="match status" value="1"/>
</dbReference>
<feature type="domain" description="HTH araC/xylS-type" evidence="4">
    <location>
        <begin position="234"/>
        <end position="335"/>
    </location>
</feature>
<evidence type="ECO:0000256" key="1">
    <source>
        <dbReference type="ARBA" id="ARBA00023015"/>
    </source>
</evidence>
<dbReference type="RefSeq" id="WP_397018930.1">
    <property type="nucleotide sequence ID" value="NZ_JBITMB010000001.1"/>
</dbReference>
<evidence type="ECO:0000313" key="5">
    <source>
        <dbReference type="EMBL" id="MFI7439365.1"/>
    </source>
</evidence>
<comment type="caution">
    <text evidence="5">The sequence shown here is derived from an EMBL/GenBank/DDBJ whole genome shotgun (WGS) entry which is preliminary data.</text>
</comment>
<gene>
    <name evidence="5" type="ORF">ACIBP5_05285</name>
</gene>
<keyword evidence="6" id="KW-1185">Reference proteome</keyword>